<evidence type="ECO:0000313" key="2">
    <source>
        <dbReference type="EMBL" id="OGY65515.1"/>
    </source>
</evidence>
<dbReference type="SUPFAM" id="SSF50978">
    <property type="entry name" value="WD40 repeat-like"/>
    <property type="match status" value="1"/>
</dbReference>
<protein>
    <submittedName>
        <fullName evidence="2">Uncharacterized protein</fullName>
    </submittedName>
</protein>
<feature type="transmembrane region" description="Helical" evidence="1">
    <location>
        <begin position="21"/>
        <end position="42"/>
    </location>
</feature>
<gene>
    <name evidence="2" type="ORF">A3A16_01460</name>
</gene>
<dbReference type="Proteomes" id="UP000177942">
    <property type="component" value="Unassembled WGS sequence"/>
</dbReference>
<comment type="caution">
    <text evidence="2">The sequence shown here is derived from an EMBL/GenBank/DDBJ whole genome shotgun (WGS) entry which is preliminary data.</text>
</comment>
<reference evidence="2 3" key="1">
    <citation type="journal article" date="2016" name="Nat. Commun.">
        <title>Thousands of microbial genomes shed light on interconnected biogeochemical processes in an aquifer system.</title>
        <authorList>
            <person name="Anantharaman K."/>
            <person name="Brown C.T."/>
            <person name="Hug L.A."/>
            <person name="Sharon I."/>
            <person name="Castelle C.J."/>
            <person name="Probst A.J."/>
            <person name="Thomas B.C."/>
            <person name="Singh A."/>
            <person name="Wilkins M.J."/>
            <person name="Karaoz U."/>
            <person name="Brodie E.L."/>
            <person name="Williams K.H."/>
            <person name="Hubbard S.S."/>
            <person name="Banfield J.F."/>
        </authorList>
    </citation>
    <scope>NUCLEOTIDE SEQUENCE [LARGE SCALE GENOMIC DNA]</scope>
</reference>
<keyword evidence="1" id="KW-0472">Membrane</keyword>
<dbReference type="InterPro" id="IPR036322">
    <property type="entry name" value="WD40_repeat_dom_sf"/>
</dbReference>
<keyword evidence="1" id="KW-0812">Transmembrane</keyword>
<name>A0A1G1ZLX4_9BACT</name>
<dbReference type="STRING" id="1798407.A3A16_01460"/>
<accession>A0A1G1ZLX4</accession>
<keyword evidence="1" id="KW-1133">Transmembrane helix</keyword>
<sequence length="479" mass="51000">MKLKTKNYKLKTNDGQSLVEILAAMAIFVITSAAAIFLFFGGQSLSVDSFNSQLALERASEGLEAARSIKERNWDELTEGEHGLIFIGGQWQFSGDSDVKDIFTRKVNISTINANTKKASTTITWQTDPARAQKVELVEQLTNWKNPLVGGCGADLLSGNWASPQVIGSADIGPGNEGTDVAVKLPYVFVSATASSGSKPDLLVFNVGNPAAPALVRQIDIGSGGISALFLKDNYLYAASSNDSRELAIFNIVDPPNTSEAGFLNLSGSADALSVLAIPNSNVAAVGRKDGASYEIVFVDVSNPGLPGIISQTAVGGDVNDFTYANRKLYAVSEDSDDDIWVFDVINPLTPNLIGTHDLRDGAEDISVSFQLPGDLLVGNEGNKFIVVGATTTDQMYIRSSFSTNGDVNDIVCVTGNLAFLATANSTKEFIILNIANPDSITEYASLNLPQLGTGIDFADNKIFMSIRSNDALRIITSQ</sequence>
<evidence type="ECO:0000256" key="1">
    <source>
        <dbReference type="SAM" id="Phobius"/>
    </source>
</evidence>
<proteinExistence type="predicted"/>
<dbReference type="AlphaFoldDB" id="A0A1G1ZLX4"/>
<dbReference type="EMBL" id="MHJJ01000008">
    <property type="protein sequence ID" value="OGY65515.1"/>
    <property type="molecule type" value="Genomic_DNA"/>
</dbReference>
<evidence type="ECO:0000313" key="3">
    <source>
        <dbReference type="Proteomes" id="UP000177942"/>
    </source>
</evidence>
<organism evidence="2 3">
    <name type="scientific">Candidatus Harrisonbacteria bacterium RIFCSPLOWO2_01_FULL_44_18</name>
    <dbReference type="NCBI Taxonomy" id="1798407"/>
    <lineage>
        <taxon>Bacteria</taxon>
        <taxon>Candidatus Harrisoniibacteriota</taxon>
    </lineage>
</organism>